<accession>A0A1L9QWF7</accession>
<sequence length="140" mass="16145">MIDKFNTILLDMNQTFMFDSDRFSPNEDYSIIYRQLGGVMEPTGVNQLIGGAYDYLDIRYPDPVYRESFPSLREAFENVMLLESVLAEDVELLVETFAHHELGTVPTEYAAAINQLSEQFRLGLVIDIWSPKILWVETLE</sequence>
<dbReference type="STRING" id="1925591.BI308_02960"/>
<protein>
    <recommendedName>
        <fullName evidence="3">Haloacid dehalogenase</fullName>
    </recommendedName>
</protein>
<proteinExistence type="predicted"/>
<evidence type="ECO:0000313" key="2">
    <source>
        <dbReference type="Proteomes" id="UP000183940"/>
    </source>
</evidence>
<organism evidence="1 2">
    <name type="scientific">Roseofilum reptotaenium AO1-A</name>
    <dbReference type="NCBI Taxonomy" id="1925591"/>
    <lineage>
        <taxon>Bacteria</taxon>
        <taxon>Bacillati</taxon>
        <taxon>Cyanobacteriota</taxon>
        <taxon>Cyanophyceae</taxon>
        <taxon>Desertifilales</taxon>
        <taxon>Desertifilaceae</taxon>
        <taxon>Roseofilum</taxon>
    </lineage>
</organism>
<keyword evidence="2" id="KW-1185">Reference proteome</keyword>
<comment type="caution">
    <text evidence="1">The sequence shown here is derived from an EMBL/GenBank/DDBJ whole genome shotgun (WGS) entry which is preliminary data.</text>
</comment>
<dbReference type="EMBL" id="MLAW01000003">
    <property type="protein sequence ID" value="OJJ27031.1"/>
    <property type="molecule type" value="Genomic_DNA"/>
</dbReference>
<gene>
    <name evidence="1" type="ORF">BI308_02960</name>
</gene>
<dbReference type="Proteomes" id="UP000183940">
    <property type="component" value="Unassembled WGS sequence"/>
</dbReference>
<dbReference type="AlphaFoldDB" id="A0A1L9QWF7"/>
<name>A0A1L9QWF7_9CYAN</name>
<evidence type="ECO:0000313" key="1">
    <source>
        <dbReference type="EMBL" id="OJJ27031.1"/>
    </source>
</evidence>
<reference evidence="1" key="1">
    <citation type="submission" date="2016-10" db="EMBL/GenBank/DDBJ databases">
        <title>CRISPR-Cas defence system in Roseofilum reptotaenium: evidence of a bacteriophage-cyanobacterium arms race in the coral black band disease.</title>
        <authorList>
            <person name="Buerger P."/>
            <person name="Wood-Charlson E.M."/>
            <person name="Weynberg K.D."/>
            <person name="Willis B."/>
            <person name="Van Oppen M.J."/>
        </authorList>
    </citation>
    <scope>NUCLEOTIDE SEQUENCE [LARGE SCALE GENOMIC DNA]</scope>
    <source>
        <strain evidence="1">AO1-A</strain>
    </source>
</reference>
<evidence type="ECO:0008006" key="3">
    <source>
        <dbReference type="Google" id="ProtNLM"/>
    </source>
</evidence>